<keyword evidence="2" id="KW-1185">Reference proteome</keyword>
<reference evidence="2" key="1">
    <citation type="submission" date="2016-11" db="EMBL/GenBank/DDBJ databases">
        <authorList>
            <person name="Varghese N."/>
            <person name="Submissions S."/>
        </authorList>
    </citation>
    <scope>NUCLEOTIDE SEQUENCE [LARGE SCALE GENOMIC DNA]</scope>
    <source>
        <strain evidence="2">UWOS</strain>
    </source>
</reference>
<dbReference type="EMBL" id="FRAW01000013">
    <property type="protein sequence ID" value="SHK65900.1"/>
    <property type="molecule type" value="Genomic_DNA"/>
</dbReference>
<accession>A0A1M6U9R4</accession>
<sequence length="339" mass="39351">MQQIIDISEDFIGSLSPQCLKALLEDHTKSTAKKYVPIFWATDNYKHLGLDYGYSQPIFPELITGKHNKVVQPRVVKNKDVQAARSKDMAEVFTPAWICNLQNNLLDAQWFGRKGVFNEEIEIDGKCSWKNSEGKIEFPEGKTWQDYVLDTRMEISCGEAPYTVSRYDATTGEFIPLENRIGFLDRKLRVVGENTERKEEWFEWAENAYKSTYGYEWQGDNLLLVQEALLISLLEYFENKFPGEKIPADILENFANIISWNFWQMDGLKAIVPGSCEERWESSLDLFGYEKEIRISCEGCAQNNIHKHNGIYCKIMDWFKTDPRTKKQGKIVKFVDTLK</sequence>
<evidence type="ECO:0000313" key="1">
    <source>
        <dbReference type="EMBL" id="SHK65900.1"/>
    </source>
</evidence>
<name>A0A1M6U9R4_9BACT</name>
<organism evidence="1 2">
    <name type="scientific">Fibrobacter intestinalis</name>
    <dbReference type="NCBI Taxonomy" id="28122"/>
    <lineage>
        <taxon>Bacteria</taxon>
        <taxon>Pseudomonadati</taxon>
        <taxon>Fibrobacterota</taxon>
        <taxon>Fibrobacteria</taxon>
        <taxon>Fibrobacterales</taxon>
        <taxon>Fibrobacteraceae</taxon>
        <taxon>Fibrobacter</taxon>
    </lineage>
</organism>
<proteinExistence type="predicted"/>
<dbReference type="RefSeq" id="WP_073304081.1">
    <property type="nucleotide sequence ID" value="NZ_FRAW01000013.1"/>
</dbReference>
<evidence type="ECO:0008006" key="3">
    <source>
        <dbReference type="Google" id="ProtNLM"/>
    </source>
</evidence>
<evidence type="ECO:0000313" key="2">
    <source>
        <dbReference type="Proteomes" id="UP000184275"/>
    </source>
</evidence>
<dbReference type="Proteomes" id="UP000184275">
    <property type="component" value="Unassembled WGS sequence"/>
</dbReference>
<dbReference type="AlphaFoldDB" id="A0A1M6U9R4"/>
<protein>
    <recommendedName>
        <fullName evidence="3">Restriction endonuclease subunit M</fullName>
    </recommendedName>
</protein>
<gene>
    <name evidence="1" type="ORF">SAMN05720469_11314</name>
</gene>